<dbReference type="GO" id="GO:0006629">
    <property type="term" value="P:lipid metabolic process"/>
    <property type="evidence" value="ECO:0007669"/>
    <property type="project" value="InterPro"/>
</dbReference>
<name>A0AAD9YL40_COLKA</name>
<dbReference type="EMBL" id="VYYT01000101">
    <property type="protein sequence ID" value="KAK2770089.1"/>
    <property type="molecule type" value="Genomic_DNA"/>
</dbReference>
<keyword evidence="2" id="KW-1185">Reference proteome</keyword>
<dbReference type="InterPro" id="IPR051057">
    <property type="entry name" value="PI-PLC_domain"/>
</dbReference>
<dbReference type="InterPro" id="IPR005197">
    <property type="entry name" value="Glyco_hydro_71"/>
</dbReference>
<dbReference type="InterPro" id="IPR017946">
    <property type="entry name" value="PLC-like_Pdiesterase_TIM-brl"/>
</dbReference>
<dbReference type="AlphaFoldDB" id="A0AAD9YL40"/>
<dbReference type="Pfam" id="PF03659">
    <property type="entry name" value="Glyco_hydro_71"/>
    <property type="match status" value="1"/>
</dbReference>
<dbReference type="Gene3D" id="3.20.20.190">
    <property type="entry name" value="Phosphatidylinositol (PI) phosphodiesterase"/>
    <property type="match status" value="1"/>
</dbReference>
<proteinExistence type="predicted"/>
<reference evidence="1" key="1">
    <citation type="submission" date="2023-02" db="EMBL/GenBank/DDBJ databases">
        <title>Colletotrichum kahawae CIFC_Que2 genome sequencing and assembly.</title>
        <authorList>
            <person name="Baroncelli R."/>
        </authorList>
    </citation>
    <scope>NUCLEOTIDE SEQUENCE</scope>
    <source>
        <strain evidence="1">CIFC_Que2</strain>
    </source>
</reference>
<evidence type="ECO:0000313" key="1">
    <source>
        <dbReference type="EMBL" id="KAK2770089.1"/>
    </source>
</evidence>
<dbReference type="PANTHER" id="PTHR13593">
    <property type="match status" value="1"/>
</dbReference>
<gene>
    <name evidence="1" type="ORF">CKAH01_04432</name>
</gene>
<accession>A0AAD9YL40</accession>
<comment type="caution">
    <text evidence="1">The sequence shown here is derived from an EMBL/GenBank/DDBJ whole genome shotgun (WGS) entry which is preliminary data.</text>
</comment>
<dbReference type="SUPFAM" id="SSF51695">
    <property type="entry name" value="PLC-like phosphodiesterases"/>
    <property type="match status" value="1"/>
</dbReference>
<evidence type="ECO:0000313" key="2">
    <source>
        <dbReference type="Proteomes" id="UP001281614"/>
    </source>
</evidence>
<sequence>MGWFRTTPAATCGDGDTSGNTASQLQLEFSPAEVMQDKIFFSAVLGSHADVTVNVGGTSQAGTWTSVPDGGVGVYHGSVPFQGRGSVSISLQRGGANIATINGGSITDTCAEGDLTNWNAWVGSAMAAGSISATPALSRDEQKCIKGTGATGFTKLCEFTCKYGYCPVSACQCLAIGAPIPEPPTTGPAGYPAAGKSESYTGLCGWSCPRGFCPTESCSTSKQPIKNPIVSEFLPPACTRGSSDNGLQGLCQYACDFGFCPRGVCTCSGKGGLNEPPPIKDTTGDPVNGVKDFGLCQFACSRGYCPSAACRLDYPIDEDDKCDTRDNTFRDHAMPAVQHAMYPMPLTTVHYITIVNLTPYTFRYMKDRSNYYQVAANFDDIPPGQSRQNGARWATSGTSRADDNGEAYFEVEGTNHEFRIRCTTHYPADMPIRFVVDLDGWGLGTKEYEVPETEVSITFVITGSENYGYHHSLTLDSSPEGWMNSIEEHIRGRLVKHVIMPGAHDAGMSISRNTQTQAYGIAAQLALGARYFDLRPALVDDEFHIFHVSDPRATVIVGASGVTLQDVIDGINAFYANTPGEVIFLWMRDMVSFRGGLYGGGHPFNAQEMAQFFDKLRGINNRCLGLTEATKLQDRVMGELMEQNNGRGCVAIVLDQFGVDEEITQDDPASGIFLATKHMDRYDRWEDDKGSSPGSLLFYQVTGFGAEERQRIKAAEKDEFFVSQWFLNAKPTDALAYGLEDLANYLTTPMLYYGGVAEMSPTSFPTVLLTDYIGMRVSGDHSAENRAAELRTLALGLNLYMASENCYVSKRRNPLVKKSGKRLAAPWNGVIFANGTRIDNPPPNFDPWRVDVLKSGTVFGNGTVLTRNITNPY</sequence>
<organism evidence="1 2">
    <name type="scientific">Colletotrichum kahawae</name>
    <name type="common">Coffee berry disease fungus</name>
    <dbReference type="NCBI Taxonomy" id="34407"/>
    <lineage>
        <taxon>Eukaryota</taxon>
        <taxon>Fungi</taxon>
        <taxon>Dikarya</taxon>
        <taxon>Ascomycota</taxon>
        <taxon>Pezizomycotina</taxon>
        <taxon>Sordariomycetes</taxon>
        <taxon>Hypocreomycetidae</taxon>
        <taxon>Glomerellales</taxon>
        <taxon>Glomerellaceae</taxon>
        <taxon>Colletotrichum</taxon>
        <taxon>Colletotrichum gloeosporioides species complex</taxon>
    </lineage>
</organism>
<dbReference type="Proteomes" id="UP001281614">
    <property type="component" value="Unassembled WGS sequence"/>
</dbReference>
<protein>
    <submittedName>
        <fullName evidence="1">Exo-beta-1,3-glucanase</fullName>
    </submittedName>
</protein>
<dbReference type="GO" id="GO:0008081">
    <property type="term" value="F:phosphoric diester hydrolase activity"/>
    <property type="evidence" value="ECO:0007669"/>
    <property type="project" value="InterPro"/>
</dbReference>
<dbReference type="PANTHER" id="PTHR13593:SF143">
    <property type="entry name" value="PHOSPHATIDYLINOSITOL-SPECIFIC PHOSPHOLIPASE C X DOMAIN-CONTAINING PROTEIN"/>
    <property type="match status" value="1"/>
</dbReference>
<dbReference type="GO" id="GO:0051118">
    <property type="term" value="F:glucan endo-1,3-alpha-glucosidase activity"/>
    <property type="evidence" value="ECO:0007669"/>
    <property type="project" value="InterPro"/>
</dbReference>